<evidence type="ECO:0000313" key="1">
    <source>
        <dbReference type="EMBL" id="GFR31306.1"/>
    </source>
</evidence>
<dbReference type="OrthoDB" id="8046383at2759"/>
<keyword evidence="2" id="KW-1185">Reference proteome</keyword>
<name>A0A8X6HWA3_TRICU</name>
<proteinExistence type="predicted"/>
<comment type="caution">
    <text evidence="1">The sequence shown here is derived from an EMBL/GenBank/DDBJ whole genome shotgun (WGS) entry which is preliminary data.</text>
</comment>
<protein>
    <submittedName>
        <fullName evidence="1">Uncharacterized protein</fullName>
    </submittedName>
</protein>
<gene>
    <name evidence="1" type="ORF">TNCT_211151</name>
</gene>
<evidence type="ECO:0000313" key="2">
    <source>
        <dbReference type="Proteomes" id="UP000887116"/>
    </source>
</evidence>
<dbReference type="Pfam" id="PF05380">
    <property type="entry name" value="Peptidase_A17"/>
    <property type="match status" value="1"/>
</dbReference>
<organism evidence="1 2">
    <name type="scientific">Trichonephila clavata</name>
    <name type="common">Joro spider</name>
    <name type="synonym">Nephila clavata</name>
    <dbReference type="NCBI Taxonomy" id="2740835"/>
    <lineage>
        <taxon>Eukaryota</taxon>
        <taxon>Metazoa</taxon>
        <taxon>Ecdysozoa</taxon>
        <taxon>Arthropoda</taxon>
        <taxon>Chelicerata</taxon>
        <taxon>Arachnida</taxon>
        <taxon>Araneae</taxon>
        <taxon>Araneomorphae</taxon>
        <taxon>Entelegynae</taxon>
        <taxon>Araneoidea</taxon>
        <taxon>Nephilidae</taxon>
        <taxon>Trichonephila</taxon>
    </lineage>
</organism>
<dbReference type="AlphaFoldDB" id="A0A8X6HWA3"/>
<accession>A0A8X6HWA3</accession>
<dbReference type="InterPro" id="IPR008042">
    <property type="entry name" value="Retrotrans_Pao"/>
</dbReference>
<dbReference type="Proteomes" id="UP000887116">
    <property type="component" value="Unassembled WGS sequence"/>
</dbReference>
<sequence>MKQWQLEYFDHLNINDFVNYPHRALGLLWHRQNDYISLRLNGLSLLDFLQNRKNTKRFLLMAAASKSRELPLKSLTFLRLELMGALFAARLAKEVSRVLIEKISTTNYFWTDLTIALSWIQCSSNRWEVFITKPCKGDMIFNTQGFVASLSWKR</sequence>
<reference evidence="1" key="1">
    <citation type="submission" date="2020-07" db="EMBL/GenBank/DDBJ databases">
        <title>Multicomponent nature underlies the extraordinary mechanical properties of spider dragline silk.</title>
        <authorList>
            <person name="Kono N."/>
            <person name="Nakamura H."/>
            <person name="Mori M."/>
            <person name="Yoshida Y."/>
            <person name="Ohtoshi R."/>
            <person name="Malay A.D."/>
            <person name="Moran D.A.P."/>
            <person name="Tomita M."/>
            <person name="Numata K."/>
            <person name="Arakawa K."/>
        </authorList>
    </citation>
    <scope>NUCLEOTIDE SEQUENCE</scope>
</reference>
<dbReference type="EMBL" id="BMAO01029385">
    <property type="protein sequence ID" value="GFR31306.1"/>
    <property type="molecule type" value="Genomic_DNA"/>
</dbReference>